<evidence type="ECO:0000256" key="2">
    <source>
        <dbReference type="ARBA" id="ARBA00022525"/>
    </source>
</evidence>
<name>A0A0R0B4I0_9GAMM</name>
<dbReference type="InterPro" id="IPR050557">
    <property type="entry name" value="RTX_toxin/Mannuronan_C5-epim"/>
</dbReference>
<dbReference type="PRINTS" id="PR00313">
    <property type="entry name" value="CABNDNGRPT"/>
</dbReference>
<evidence type="ECO:0008006" key="6">
    <source>
        <dbReference type="Google" id="ProtNLM"/>
    </source>
</evidence>
<dbReference type="EMBL" id="LLXU01000024">
    <property type="protein sequence ID" value="KRG47827.1"/>
    <property type="molecule type" value="Genomic_DNA"/>
</dbReference>
<dbReference type="PANTHER" id="PTHR38340">
    <property type="entry name" value="S-LAYER PROTEIN"/>
    <property type="match status" value="1"/>
</dbReference>
<dbReference type="PROSITE" id="PS00330">
    <property type="entry name" value="HEMOLYSIN_CALCIUM"/>
    <property type="match status" value="1"/>
</dbReference>
<dbReference type="Gene3D" id="2.150.10.10">
    <property type="entry name" value="Serralysin-like metalloprotease, C-terminal"/>
    <property type="match status" value="2"/>
</dbReference>
<comment type="subcellular location">
    <subcellularLocation>
        <location evidence="1">Secreted</location>
    </subcellularLocation>
</comment>
<dbReference type="GO" id="GO:0005509">
    <property type="term" value="F:calcium ion binding"/>
    <property type="evidence" value="ECO:0007669"/>
    <property type="project" value="InterPro"/>
</dbReference>
<accession>A0A0R0B4I0</accession>
<dbReference type="SUPFAM" id="SSF51120">
    <property type="entry name" value="beta-Roll"/>
    <property type="match status" value="1"/>
</dbReference>
<dbReference type="GO" id="GO:0005576">
    <property type="term" value="C:extracellular region"/>
    <property type="evidence" value="ECO:0007669"/>
    <property type="project" value="UniProtKB-SubCell"/>
</dbReference>
<dbReference type="Pfam" id="PF00353">
    <property type="entry name" value="HemolysinCabind"/>
    <property type="match status" value="3"/>
</dbReference>
<reference evidence="4 5" key="1">
    <citation type="submission" date="2015-10" db="EMBL/GenBank/DDBJ databases">
        <title>Genome sequencing and analysis of members of genus Stenotrophomonas.</title>
        <authorList>
            <person name="Patil P.P."/>
            <person name="Midha S."/>
            <person name="Patil P.B."/>
        </authorList>
    </citation>
    <scope>NUCLEOTIDE SEQUENCE [LARGE SCALE GENOMIC DNA]</scope>
    <source>
        <strain evidence="4 5">JCM 16536</strain>
    </source>
</reference>
<dbReference type="PANTHER" id="PTHR38340:SF1">
    <property type="entry name" value="S-LAYER PROTEIN"/>
    <property type="match status" value="1"/>
</dbReference>
<dbReference type="AlphaFoldDB" id="A0A0R0B4I0"/>
<proteinExistence type="predicted"/>
<dbReference type="OrthoDB" id="1676884at2"/>
<gene>
    <name evidence="4" type="ORF">ARC20_02600</name>
</gene>
<dbReference type="STRING" id="676599.ARC20_02600"/>
<evidence type="ECO:0000256" key="3">
    <source>
        <dbReference type="ARBA" id="ARBA00022837"/>
    </source>
</evidence>
<dbReference type="InterPro" id="IPR018511">
    <property type="entry name" value="Hemolysin-typ_Ca-bd_CS"/>
</dbReference>
<evidence type="ECO:0000256" key="1">
    <source>
        <dbReference type="ARBA" id="ARBA00004613"/>
    </source>
</evidence>
<keyword evidence="5" id="KW-1185">Reference proteome</keyword>
<dbReference type="Proteomes" id="UP000051802">
    <property type="component" value="Unassembled WGS sequence"/>
</dbReference>
<keyword evidence="3" id="KW-0106">Calcium</keyword>
<organism evidence="4 5">
    <name type="scientific">Stenotrophomonas panacihumi</name>
    <dbReference type="NCBI Taxonomy" id="676599"/>
    <lineage>
        <taxon>Bacteria</taxon>
        <taxon>Pseudomonadati</taxon>
        <taxon>Pseudomonadota</taxon>
        <taxon>Gammaproteobacteria</taxon>
        <taxon>Lysobacterales</taxon>
        <taxon>Lysobacteraceae</taxon>
        <taxon>Stenotrophomonas</taxon>
    </lineage>
</organism>
<evidence type="ECO:0000313" key="4">
    <source>
        <dbReference type="EMBL" id="KRG47827.1"/>
    </source>
</evidence>
<dbReference type="InterPro" id="IPR001343">
    <property type="entry name" value="Hemolysn_Ca-bd"/>
</dbReference>
<sequence>MFNFLSQFQAQLRQFNARLAQRTRSLTANIPQGESGVWFNGQKVSSLPALPALPTLPTLPIVPTLPADAAIAPPLPAVATPPVPSVPLPPPFDIPASTAQPPAITPKTAGRNFVGGLGRDVLTTGAGDDVLNGGMGNDTLDAGAGNNIVQGGMGNDMLTVGQGDNNVDGGMGDDIVRAGDGRNRLYGGMGNDSISAGNGGNLVDAGMGDDRVVTGSGNDTLTGGMGNDRLSAGGGSDTYRFDNAFGADVIDNRDASASTDRVEFSTASGIQAQQLWFRRDGADLVVDAVASEDKSVFGWSSGISGVNFGSGNVFGNIFNGSVAGKAAPQREGSITLRNWYSDPASQVDLFQDASGRTLQKGQVDGLVSAMAGFGGVPASLSSLSDAQRQQLDVVIARNWAA</sequence>
<protein>
    <recommendedName>
        <fullName evidence="6">Haemolysin-type calcium binding-related domain-containing protein</fullName>
    </recommendedName>
</protein>
<dbReference type="InterPro" id="IPR011049">
    <property type="entry name" value="Serralysin-like_metalloprot_C"/>
</dbReference>
<keyword evidence="2" id="KW-0964">Secreted</keyword>
<comment type="caution">
    <text evidence="4">The sequence shown here is derived from an EMBL/GenBank/DDBJ whole genome shotgun (WGS) entry which is preliminary data.</text>
</comment>
<dbReference type="RefSeq" id="WP_057643007.1">
    <property type="nucleotide sequence ID" value="NZ_LLXU01000024.1"/>
</dbReference>
<evidence type="ECO:0000313" key="5">
    <source>
        <dbReference type="Proteomes" id="UP000051802"/>
    </source>
</evidence>